<feature type="transmembrane region" description="Helical" evidence="10">
    <location>
        <begin position="805"/>
        <end position="823"/>
    </location>
</feature>
<dbReference type="GO" id="GO:0005391">
    <property type="term" value="F:P-type sodium:potassium-exchanging transporter activity"/>
    <property type="evidence" value="ECO:0007669"/>
    <property type="project" value="TreeGrafter"/>
</dbReference>
<dbReference type="PANTHER" id="PTHR43294:SF21">
    <property type="entry name" value="CATION TRANSPORTING ATPASE"/>
    <property type="match status" value="1"/>
</dbReference>
<reference evidence="12" key="1">
    <citation type="submission" date="2021-02" db="EMBL/GenBank/DDBJ databases">
        <authorList>
            <person name="Nowell W R."/>
        </authorList>
    </citation>
    <scope>NUCLEOTIDE SEQUENCE</scope>
</reference>
<dbReference type="GO" id="GO:0005886">
    <property type="term" value="C:plasma membrane"/>
    <property type="evidence" value="ECO:0007669"/>
    <property type="project" value="UniProtKB-SubCell"/>
</dbReference>
<dbReference type="InterPro" id="IPR036412">
    <property type="entry name" value="HAD-like_sf"/>
</dbReference>
<dbReference type="InterPro" id="IPR050510">
    <property type="entry name" value="Cation_transp_ATPase_P-type"/>
</dbReference>
<gene>
    <name evidence="12" type="ORF">UJA718_LOCUS912</name>
</gene>
<evidence type="ECO:0000256" key="10">
    <source>
        <dbReference type="SAM" id="Phobius"/>
    </source>
</evidence>
<dbReference type="GO" id="GO:0005524">
    <property type="term" value="F:ATP binding"/>
    <property type="evidence" value="ECO:0007669"/>
    <property type="project" value="UniProtKB-KW"/>
</dbReference>
<dbReference type="Gene3D" id="1.20.1110.10">
    <property type="entry name" value="Calcium-transporting ATPase, transmembrane domain"/>
    <property type="match status" value="2"/>
</dbReference>
<dbReference type="AlphaFoldDB" id="A0A819VP29"/>
<evidence type="ECO:0000256" key="2">
    <source>
        <dbReference type="ARBA" id="ARBA00022475"/>
    </source>
</evidence>
<dbReference type="InterPro" id="IPR001757">
    <property type="entry name" value="P_typ_ATPase"/>
</dbReference>
<feature type="region of interest" description="Disordered" evidence="9">
    <location>
        <begin position="130"/>
        <end position="157"/>
    </location>
</feature>
<proteinExistence type="predicted"/>
<dbReference type="NCBIfam" id="TIGR01494">
    <property type="entry name" value="ATPase_P-type"/>
    <property type="match status" value="1"/>
</dbReference>
<comment type="subcellular location">
    <subcellularLocation>
        <location evidence="1">Cell membrane</location>
        <topology evidence="1">Multi-pass membrane protein</topology>
    </subcellularLocation>
</comment>
<dbReference type="SUPFAM" id="SSF56784">
    <property type="entry name" value="HAD-like"/>
    <property type="match status" value="1"/>
</dbReference>
<dbReference type="InterPro" id="IPR006068">
    <property type="entry name" value="ATPase_P-typ_cation-transptr_C"/>
</dbReference>
<evidence type="ECO:0000256" key="9">
    <source>
        <dbReference type="SAM" id="MobiDB-lite"/>
    </source>
</evidence>
<keyword evidence="6" id="KW-1278">Translocase</keyword>
<dbReference type="SFLD" id="SFLDS00003">
    <property type="entry name" value="Haloacid_Dehalogenase"/>
    <property type="match status" value="1"/>
</dbReference>
<dbReference type="Pfam" id="PF08282">
    <property type="entry name" value="Hydrolase_3"/>
    <property type="match status" value="1"/>
</dbReference>
<feature type="transmembrane region" description="Helical" evidence="10">
    <location>
        <begin position="625"/>
        <end position="648"/>
    </location>
</feature>
<dbReference type="Gene3D" id="3.40.1110.10">
    <property type="entry name" value="Calcium-transporting ATPase, cytoplasmic domain N"/>
    <property type="match status" value="1"/>
</dbReference>
<dbReference type="PANTHER" id="PTHR43294">
    <property type="entry name" value="SODIUM/POTASSIUM-TRANSPORTING ATPASE SUBUNIT ALPHA"/>
    <property type="match status" value="1"/>
</dbReference>
<keyword evidence="8 10" id="KW-0472">Membrane</keyword>
<dbReference type="GO" id="GO:1902600">
    <property type="term" value="P:proton transmembrane transport"/>
    <property type="evidence" value="ECO:0007669"/>
    <property type="project" value="TreeGrafter"/>
</dbReference>
<dbReference type="InterPro" id="IPR023298">
    <property type="entry name" value="ATPase_P-typ_TM_dom_sf"/>
</dbReference>
<dbReference type="GO" id="GO:0036376">
    <property type="term" value="P:sodium ion export across plasma membrane"/>
    <property type="evidence" value="ECO:0007669"/>
    <property type="project" value="TreeGrafter"/>
</dbReference>
<dbReference type="InterPro" id="IPR023214">
    <property type="entry name" value="HAD_sf"/>
</dbReference>
<dbReference type="InterPro" id="IPR023299">
    <property type="entry name" value="ATPase_P-typ_cyto_dom_N"/>
</dbReference>
<dbReference type="Pfam" id="PF13246">
    <property type="entry name" value="Cation_ATPase"/>
    <property type="match status" value="1"/>
</dbReference>
<evidence type="ECO:0000256" key="1">
    <source>
        <dbReference type="ARBA" id="ARBA00004651"/>
    </source>
</evidence>
<keyword evidence="2" id="KW-1003">Cell membrane</keyword>
<feature type="transmembrane region" description="Helical" evidence="10">
    <location>
        <begin position="774"/>
        <end position="793"/>
    </location>
</feature>
<evidence type="ECO:0000256" key="3">
    <source>
        <dbReference type="ARBA" id="ARBA00022692"/>
    </source>
</evidence>
<evidence type="ECO:0000259" key="11">
    <source>
        <dbReference type="Pfam" id="PF00689"/>
    </source>
</evidence>
<evidence type="ECO:0000256" key="8">
    <source>
        <dbReference type="ARBA" id="ARBA00023136"/>
    </source>
</evidence>
<accession>A0A819VP29</accession>
<keyword evidence="13" id="KW-1185">Reference proteome</keyword>
<dbReference type="GO" id="GO:0030007">
    <property type="term" value="P:intracellular potassium ion homeostasis"/>
    <property type="evidence" value="ECO:0007669"/>
    <property type="project" value="TreeGrafter"/>
</dbReference>
<evidence type="ECO:0000256" key="7">
    <source>
        <dbReference type="ARBA" id="ARBA00022989"/>
    </source>
</evidence>
<feature type="non-terminal residue" evidence="12">
    <location>
        <position position="1"/>
    </location>
</feature>
<dbReference type="PRINTS" id="PR00119">
    <property type="entry name" value="CATATPASE"/>
</dbReference>
<evidence type="ECO:0000313" key="13">
    <source>
        <dbReference type="Proteomes" id="UP000663873"/>
    </source>
</evidence>
<keyword evidence="4" id="KW-0547">Nucleotide-binding</keyword>
<dbReference type="SUPFAM" id="SSF81660">
    <property type="entry name" value="Metal cation-transporting ATPase, ATP-binding domain N"/>
    <property type="match status" value="1"/>
</dbReference>
<sequence>NITNSIGMVVAYIPEGLPVAVTLVLSIVAKRMYKQKILVKSLATVETFNTVSIIATDKTGTLTMNQMTITAILWGRMGEYLVPIHVNEDKTVETEERATNSSRPSFTVKSESNTMNDLVLGACLCNNATKQSSSSDNEDGSENPAMETNYEESSEHTTKLVGDAADVALYRLCQDTLAINIEHVRVVNPRINAVPFNSKNKFMLTANLLEKTEMNTNENVLITLKGAPDFILSRCSTYRDDQSNSEMPITTEFKESIQRRQEKLGRSGYRVIAMVQQIISKDKYDANINEYKKAKKEERLTSDEPDLNGLPHNQYCFIGECQFHLFLPDIMHHTIGMFSLLDPARPEVPGAVLKAFQAQIRVAMVTGDHPITAAAIAKKVNILSQEISINGGIDTFRIEQDNEKGQTLAYLMRNTTIPLETHVIGELTTNVEATCMKTLDMSANVANKKKRRNMKPNICKRILKRIQFYFKDPNEVKIAEKLEIIPYGVVVTGGDIPSMDDYMWDWVLSHKELVFARTSPEQKLRIVMELSKRGEVVAVTGDGTNDAPALKQADLGVAMAAGTDVAKEAGDMILLDNNFSSIIKAIETGRLLSDNLKKVAIYLLPGGSWSEGMPVYFNIWLGIPLLLSAFLAIIFCMLNDVVNSLAMVSEKAERDIMSRPPAIRHKTHLLDWKLLFHAYLIVGNIECFSAYFCFFWYYSVQGIPLSSIFFTYSHYGTDPYIAKSSDDLLLIQQKGQCIYYVALCIMQFFNLLSSRTRYVSFFSYNPLFGKARNLTIPCGILFSTSVGLVLTLIPWLNSVFKTHPVPARFVCPAIGFGAALFLFDELRKLLVRRFPNSFIAKMAW</sequence>
<dbReference type="Pfam" id="PF00689">
    <property type="entry name" value="Cation_ATPase_C"/>
    <property type="match status" value="1"/>
</dbReference>
<dbReference type="SUPFAM" id="SSF81665">
    <property type="entry name" value="Calcium ATPase, transmembrane domain M"/>
    <property type="match status" value="1"/>
</dbReference>
<dbReference type="SFLD" id="SFLDF00027">
    <property type="entry name" value="p-type_atpase"/>
    <property type="match status" value="1"/>
</dbReference>
<evidence type="ECO:0000256" key="4">
    <source>
        <dbReference type="ARBA" id="ARBA00022741"/>
    </source>
</evidence>
<feature type="transmembrane region" description="Helical" evidence="10">
    <location>
        <begin position="674"/>
        <end position="698"/>
    </location>
</feature>
<dbReference type="EMBL" id="CAJOBP010000051">
    <property type="protein sequence ID" value="CAF4110887.1"/>
    <property type="molecule type" value="Genomic_DNA"/>
</dbReference>
<dbReference type="InterPro" id="IPR044492">
    <property type="entry name" value="P_typ_ATPase_HD_dom"/>
</dbReference>
<name>A0A819VP29_9BILA</name>
<feature type="transmembrane region" description="Helical" evidence="10">
    <location>
        <begin position="6"/>
        <end position="28"/>
    </location>
</feature>
<comment type="caution">
    <text evidence="12">The sequence shown here is derived from an EMBL/GenBank/DDBJ whole genome shotgun (WGS) entry which is preliminary data.</text>
</comment>
<dbReference type="PROSITE" id="PS00154">
    <property type="entry name" value="ATPASE_E1_E2"/>
    <property type="match status" value="1"/>
</dbReference>
<evidence type="ECO:0000256" key="6">
    <source>
        <dbReference type="ARBA" id="ARBA00022967"/>
    </source>
</evidence>
<keyword evidence="7 10" id="KW-1133">Transmembrane helix</keyword>
<dbReference type="GO" id="GO:1990573">
    <property type="term" value="P:potassium ion import across plasma membrane"/>
    <property type="evidence" value="ECO:0007669"/>
    <property type="project" value="TreeGrafter"/>
</dbReference>
<dbReference type="SFLD" id="SFLDG00002">
    <property type="entry name" value="C1.7:_P-type_atpase_like"/>
    <property type="match status" value="1"/>
</dbReference>
<dbReference type="GO" id="GO:0016887">
    <property type="term" value="F:ATP hydrolysis activity"/>
    <property type="evidence" value="ECO:0007669"/>
    <property type="project" value="InterPro"/>
</dbReference>
<dbReference type="Gene3D" id="3.40.50.1000">
    <property type="entry name" value="HAD superfamily/HAD-like"/>
    <property type="match status" value="2"/>
</dbReference>
<feature type="domain" description="Cation-transporting P-type ATPase C-terminal" evidence="11">
    <location>
        <begin position="624"/>
        <end position="830"/>
    </location>
</feature>
<dbReference type="GO" id="GO:0006883">
    <property type="term" value="P:intracellular sodium ion homeostasis"/>
    <property type="evidence" value="ECO:0007669"/>
    <property type="project" value="TreeGrafter"/>
</dbReference>
<protein>
    <recommendedName>
        <fullName evidence="11">Cation-transporting P-type ATPase C-terminal domain-containing protein</fullName>
    </recommendedName>
</protein>
<keyword evidence="3 10" id="KW-0812">Transmembrane</keyword>
<organism evidence="12 13">
    <name type="scientific">Rotaria socialis</name>
    <dbReference type="NCBI Taxonomy" id="392032"/>
    <lineage>
        <taxon>Eukaryota</taxon>
        <taxon>Metazoa</taxon>
        <taxon>Spiralia</taxon>
        <taxon>Gnathifera</taxon>
        <taxon>Rotifera</taxon>
        <taxon>Eurotatoria</taxon>
        <taxon>Bdelloidea</taxon>
        <taxon>Philodinida</taxon>
        <taxon>Philodinidae</taxon>
        <taxon>Rotaria</taxon>
    </lineage>
</organism>
<dbReference type="InterPro" id="IPR018303">
    <property type="entry name" value="ATPase_P-typ_P_site"/>
</dbReference>
<evidence type="ECO:0000256" key="5">
    <source>
        <dbReference type="ARBA" id="ARBA00022840"/>
    </source>
</evidence>
<feature type="transmembrane region" description="Helical" evidence="10">
    <location>
        <begin position="737"/>
        <end position="753"/>
    </location>
</feature>
<dbReference type="Proteomes" id="UP000663873">
    <property type="component" value="Unassembled WGS sequence"/>
</dbReference>
<evidence type="ECO:0000313" key="12">
    <source>
        <dbReference type="EMBL" id="CAF4110887.1"/>
    </source>
</evidence>
<keyword evidence="5" id="KW-0067">ATP-binding</keyword>